<evidence type="ECO:0000256" key="3">
    <source>
        <dbReference type="ARBA" id="ARBA00022547"/>
    </source>
</evidence>
<dbReference type="HAMAP" id="MF_01398">
    <property type="entry name" value="ATP_synth_b_bprime"/>
    <property type="match status" value="1"/>
</dbReference>
<evidence type="ECO:0000256" key="9">
    <source>
        <dbReference type="ARBA" id="ARBA00023310"/>
    </source>
</evidence>
<proteinExistence type="inferred from homology"/>
<dbReference type="InterPro" id="IPR002146">
    <property type="entry name" value="ATP_synth_b/b'su_bac/chlpt"/>
</dbReference>
<evidence type="ECO:0000256" key="6">
    <source>
        <dbReference type="ARBA" id="ARBA00022989"/>
    </source>
</evidence>
<evidence type="ECO:0000313" key="13">
    <source>
        <dbReference type="EMBL" id="KUG23836.1"/>
    </source>
</evidence>
<feature type="coiled-coil region" evidence="11">
    <location>
        <begin position="42"/>
        <end position="135"/>
    </location>
</feature>
<keyword evidence="2" id="KW-0813">Transport</keyword>
<comment type="subcellular location">
    <subcellularLocation>
        <location evidence="1">Membrane</location>
        <topology evidence="1">Single-pass membrane protein</topology>
    </subcellularLocation>
</comment>
<gene>
    <name evidence="13" type="ORF">ASZ90_006357</name>
</gene>
<dbReference type="Pfam" id="PF00430">
    <property type="entry name" value="ATP-synt_B"/>
    <property type="match status" value="1"/>
</dbReference>
<keyword evidence="4 12" id="KW-0812">Transmembrane</keyword>
<dbReference type="GO" id="GO:0015986">
    <property type="term" value="P:proton motive force-driven ATP synthesis"/>
    <property type="evidence" value="ECO:0007669"/>
    <property type="project" value="InterPro"/>
</dbReference>
<protein>
    <submittedName>
        <fullName evidence="13">Atp synthase f0 sector subunit b</fullName>
        <ecNumber evidence="13">3.6.3.14</ecNumber>
    </submittedName>
</protein>
<comment type="function">
    <text evidence="10">F(1)F(0) ATP synthase produces ATP from ADP in the presence of a proton or sodium gradient. F-type ATPases consist of two structural domains, F(1) containing the extramembraneous catalytic core and F(0) containing the membrane proton channel, linked together by a central stalk and a peripheral stalk. During catalysis, ATP synthesis in the catalytic domain of F(1) is coupled via a rotary mechanism of the central stalk subunits to proton translocation.</text>
</comment>
<feature type="transmembrane region" description="Helical" evidence="12">
    <location>
        <begin position="12"/>
        <end position="32"/>
    </location>
</feature>
<keyword evidence="3" id="KW-0138">CF(0)</keyword>
<name>A0A0W8FSM5_9ZZZZ</name>
<accession>A0A0W8FSM5</accession>
<dbReference type="GO" id="GO:0015078">
    <property type="term" value="F:proton transmembrane transporter activity"/>
    <property type="evidence" value="ECO:0007669"/>
    <property type="project" value="InterPro"/>
</dbReference>
<evidence type="ECO:0000256" key="12">
    <source>
        <dbReference type="SAM" id="Phobius"/>
    </source>
</evidence>
<reference evidence="13" key="1">
    <citation type="journal article" date="2015" name="Proc. Natl. Acad. Sci. U.S.A.">
        <title>Networks of energetic and metabolic interactions define dynamics in microbial communities.</title>
        <authorList>
            <person name="Embree M."/>
            <person name="Liu J.K."/>
            <person name="Al-Bassam M.M."/>
            <person name="Zengler K."/>
        </authorList>
    </citation>
    <scope>NUCLEOTIDE SEQUENCE</scope>
</reference>
<evidence type="ECO:0000256" key="5">
    <source>
        <dbReference type="ARBA" id="ARBA00022781"/>
    </source>
</evidence>
<dbReference type="PANTHER" id="PTHR34264:SF3">
    <property type="entry name" value="ATP SYNTHASE SUBUNIT B, CHLOROPLASTIC"/>
    <property type="match status" value="1"/>
</dbReference>
<evidence type="ECO:0000256" key="1">
    <source>
        <dbReference type="ARBA" id="ARBA00004167"/>
    </source>
</evidence>
<keyword evidence="5" id="KW-0375">Hydrogen ion transport</keyword>
<keyword evidence="8 12" id="KW-0472">Membrane</keyword>
<dbReference type="EC" id="3.6.3.14" evidence="13"/>
<keyword evidence="11" id="KW-0175">Coiled coil</keyword>
<keyword evidence="7" id="KW-0406">Ion transport</keyword>
<evidence type="ECO:0000256" key="4">
    <source>
        <dbReference type="ARBA" id="ARBA00022692"/>
    </source>
</evidence>
<dbReference type="GO" id="GO:0016787">
    <property type="term" value="F:hydrolase activity"/>
    <property type="evidence" value="ECO:0007669"/>
    <property type="project" value="UniProtKB-KW"/>
</dbReference>
<sequence length="165" mass="19123">MDCHKAELWLGWLQKSFNFVVLVGLLFWLLAAKTKEFFIGRRAEIKETLEKSVEKKTEAEKKFREYSEKLDKASSEIDGIFEMIKAQGVTEKQKIIEDAEKTAKKMKEDAQARIEQELKKASDQLKAQAAQASVQMAEEILKRSIKAQDHETMVKEYMEKVVIKH</sequence>
<dbReference type="EMBL" id="LNQE01000883">
    <property type="protein sequence ID" value="KUG23836.1"/>
    <property type="molecule type" value="Genomic_DNA"/>
</dbReference>
<dbReference type="CDD" id="cd06503">
    <property type="entry name" value="ATP-synt_Fo_b"/>
    <property type="match status" value="1"/>
</dbReference>
<dbReference type="PANTHER" id="PTHR34264">
    <property type="entry name" value="ATP SYNTHASE SUBUNIT B, CHLOROPLASTIC"/>
    <property type="match status" value="1"/>
</dbReference>
<organism evidence="13">
    <name type="scientific">hydrocarbon metagenome</name>
    <dbReference type="NCBI Taxonomy" id="938273"/>
    <lineage>
        <taxon>unclassified sequences</taxon>
        <taxon>metagenomes</taxon>
        <taxon>ecological metagenomes</taxon>
    </lineage>
</organism>
<comment type="caution">
    <text evidence="13">The sequence shown here is derived from an EMBL/GenBank/DDBJ whole genome shotgun (WGS) entry which is preliminary data.</text>
</comment>
<evidence type="ECO:0000256" key="7">
    <source>
        <dbReference type="ARBA" id="ARBA00023065"/>
    </source>
</evidence>
<evidence type="ECO:0000256" key="11">
    <source>
        <dbReference type="SAM" id="Coils"/>
    </source>
</evidence>
<evidence type="ECO:0000256" key="8">
    <source>
        <dbReference type="ARBA" id="ARBA00023136"/>
    </source>
</evidence>
<keyword evidence="6 12" id="KW-1133">Transmembrane helix</keyword>
<evidence type="ECO:0000256" key="2">
    <source>
        <dbReference type="ARBA" id="ARBA00022448"/>
    </source>
</evidence>
<dbReference type="GO" id="GO:0045259">
    <property type="term" value="C:proton-transporting ATP synthase complex"/>
    <property type="evidence" value="ECO:0007669"/>
    <property type="project" value="UniProtKB-KW"/>
</dbReference>
<keyword evidence="13" id="KW-0378">Hydrolase</keyword>
<evidence type="ECO:0000256" key="10">
    <source>
        <dbReference type="ARBA" id="ARBA00025198"/>
    </source>
</evidence>
<keyword evidence="9" id="KW-0066">ATP synthesis</keyword>
<dbReference type="AlphaFoldDB" id="A0A0W8FSM5"/>